<dbReference type="AlphaFoldDB" id="A0A485KEA8"/>
<gene>
    <name evidence="2" type="primary">Aste57867_3129</name>
    <name evidence="1" type="ORF">As57867_003120</name>
    <name evidence="2" type="ORF">ASTE57867_3129</name>
</gene>
<proteinExistence type="predicted"/>
<keyword evidence="3" id="KW-1185">Reference proteome</keyword>
<dbReference type="InterPro" id="IPR001579">
    <property type="entry name" value="Glyco_hydro_18_chit_AS"/>
</dbReference>
<dbReference type="Gene3D" id="3.80.10.10">
    <property type="entry name" value="Ribonuclease Inhibitor"/>
    <property type="match status" value="2"/>
</dbReference>
<dbReference type="GO" id="GO:0004553">
    <property type="term" value="F:hydrolase activity, hydrolyzing O-glycosyl compounds"/>
    <property type="evidence" value="ECO:0007669"/>
    <property type="project" value="InterPro"/>
</dbReference>
<dbReference type="Proteomes" id="UP000332933">
    <property type="component" value="Unassembled WGS sequence"/>
</dbReference>
<dbReference type="SUPFAM" id="SSF52047">
    <property type="entry name" value="RNI-like"/>
    <property type="match status" value="1"/>
</dbReference>
<sequence length="468" mass="53052">MLLAVGLWIEDHTTFFSFLEALGTAKARGSFFQSLWQLGSTKRDEQLRLWPSFDLTETYIENPRRLLVEYVTHHHPNVNISKQVDLDWLDWLKVHLCPMANFTWEAQFPSPTTMPLVGVDHSLEEWYKAWAQLPIAGIKVSNYNSKSASLLPAAVPYLFAVLPHCHGLTTLWFRGCFCFSPLFKFLATSTMLVELRISCWWEKKLLTEADLVHATQWLKSAPVQRIYLEYLYLAPTVPSSVKNAFYNALFGCPTLRKVYFNKFDVLQFKWHPGTVLHMQTLKLFYCTIPATALQSLARALRRSTRVNVVSIFSLIQIEIDGVDLDAEYTSAWEEFLDAVGHAGVKYLNVKDCCFGDSRWHLLGPLLQKSKLHKLQLLNVGITADGAACLVQAIEANDSLTEVNLMGNVLTFDSVVGLVKASSQRLTASLTQLCVTIQNDSNVHENKMTDLCAFARERGMHLVIDITKI</sequence>
<dbReference type="PROSITE" id="PS01095">
    <property type="entry name" value="GH18_1"/>
    <property type="match status" value="1"/>
</dbReference>
<evidence type="ECO:0000313" key="2">
    <source>
        <dbReference type="EMBL" id="VFT80305.1"/>
    </source>
</evidence>
<reference evidence="1" key="2">
    <citation type="submission" date="2019-06" db="EMBL/GenBank/DDBJ databases">
        <title>Genomics analysis of Aphanomyces spp. identifies a new class of oomycete effector associated with host adaptation.</title>
        <authorList>
            <person name="Gaulin E."/>
        </authorList>
    </citation>
    <scope>NUCLEOTIDE SEQUENCE</scope>
    <source>
        <strain evidence="1">CBS 578.67</strain>
    </source>
</reference>
<dbReference type="InterPro" id="IPR032675">
    <property type="entry name" value="LRR_dom_sf"/>
</dbReference>
<dbReference type="EMBL" id="CAADRA010000504">
    <property type="protein sequence ID" value="VFT80305.1"/>
    <property type="molecule type" value="Genomic_DNA"/>
</dbReference>
<protein>
    <submittedName>
        <fullName evidence="2">Aste57867_3129 protein</fullName>
    </submittedName>
</protein>
<accession>A0A485KEA8</accession>
<evidence type="ECO:0000313" key="1">
    <source>
        <dbReference type="EMBL" id="KAF0715879.1"/>
    </source>
</evidence>
<evidence type="ECO:0000313" key="3">
    <source>
        <dbReference type="Proteomes" id="UP000332933"/>
    </source>
</evidence>
<reference evidence="2 3" key="1">
    <citation type="submission" date="2019-03" db="EMBL/GenBank/DDBJ databases">
        <authorList>
            <person name="Gaulin E."/>
            <person name="Dumas B."/>
        </authorList>
    </citation>
    <scope>NUCLEOTIDE SEQUENCE [LARGE SCALE GENOMIC DNA]</scope>
    <source>
        <strain evidence="2">CBS 568.67</strain>
    </source>
</reference>
<name>A0A485KEA8_9STRA</name>
<dbReference type="GO" id="GO:0005975">
    <property type="term" value="P:carbohydrate metabolic process"/>
    <property type="evidence" value="ECO:0007669"/>
    <property type="project" value="InterPro"/>
</dbReference>
<organism evidence="2 3">
    <name type="scientific">Aphanomyces stellatus</name>
    <dbReference type="NCBI Taxonomy" id="120398"/>
    <lineage>
        <taxon>Eukaryota</taxon>
        <taxon>Sar</taxon>
        <taxon>Stramenopiles</taxon>
        <taxon>Oomycota</taxon>
        <taxon>Saprolegniomycetes</taxon>
        <taxon>Saprolegniales</taxon>
        <taxon>Verrucalvaceae</taxon>
        <taxon>Aphanomyces</taxon>
    </lineage>
</organism>
<dbReference type="EMBL" id="VJMH01000504">
    <property type="protein sequence ID" value="KAF0715879.1"/>
    <property type="molecule type" value="Genomic_DNA"/>
</dbReference>